<dbReference type="PRINTS" id="PR00081">
    <property type="entry name" value="GDHRDH"/>
</dbReference>
<evidence type="ECO:0000313" key="3">
    <source>
        <dbReference type="EMBL" id="RLN45880.1"/>
    </source>
</evidence>
<evidence type="ECO:0000313" key="4">
    <source>
        <dbReference type="EMBL" id="RLN54380.1"/>
    </source>
</evidence>
<evidence type="ECO:0000313" key="5">
    <source>
        <dbReference type="Proteomes" id="UP000277300"/>
    </source>
</evidence>
<dbReference type="InterPro" id="IPR002347">
    <property type="entry name" value="SDR_fam"/>
</dbReference>
<evidence type="ECO:0000313" key="6">
    <source>
        <dbReference type="Proteomes" id="UP000284657"/>
    </source>
</evidence>
<dbReference type="OrthoDB" id="1933717at2759"/>
<dbReference type="GO" id="GO:0016616">
    <property type="term" value="F:oxidoreductase activity, acting on the CH-OH group of donors, NAD or NADP as acceptor"/>
    <property type="evidence" value="ECO:0007669"/>
    <property type="project" value="TreeGrafter"/>
</dbReference>
<feature type="region of interest" description="Disordered" evidence="2">
    <location>
        <begin position="1"/>
        <end position="23"/>
    </location>
</feature>
<evidence type="ECO:0000256" key="2">
    <source>
        <dbReference type="SAM" id="MobiDB-lite"/>
    </source>
</evidence>
<dbReference type="InterPro" id="IPR036291">
    <property type="entry name" value="NAD(P)-bd_dom_sf"/>
</dbReference>
<dbReference type="SUPFAM" id="SSF51735">
    <property type="entry name" value="NAD(P)-binding Rossmann-fold domains"/>
    <property type="match status" value="1"/>
</dbReference>
<dbReference type="EMBL" id="MBAD02002625">
    <property type="protein sequence ID" value="RLN45880.1"/>
    <property type="molecule type" value="Genomic_DNA"/>
</dbReference>
<comment type="similarity">
    <text evidence="1">Belongs to the short-chain dehydrogenases/reductases (SDR) family.</text>
</comment>
<evidence type="ECO:0000256" key="1">
    <source>
        <dbReference type="RuleBase" id="RU000363"/>
    </source>
</evidence>
<dbReference type="PANTHER" id="PTHR45458">
    <property type="entry name" value="SHORT-CHAIN DEHYDROGENASE/REDUCTASE SDR"/>
    <property type="match status" value="1"/>
</dbReference>
<dbReference type="CDD" id="cd05325">
    <property type="entry name" value="carb_red_sniffer_like_SDR_c"/>
    <property type="match status" value="1"/>
</dbReference>
<reference evidence="5 6" key="1">
    <citation type="submission" date="2018-07" db="EMBL/GenBank/DDBJ databases">
        <title>Genome sequencing of oomycete isolates from Chile give support for New Zealand origin for Phytophthora kernoviae and make available the first Nothophytophthora sp. genome.</title>
        <authorList>
            <person name="Studholme D.J."/>
            <person name="Sanfuentes E."/>
            <person name="Panda P."/>
            <person name="Hill R."/>
            <person name="Sambles C."/>
            <person name="Grant M."/>
            <person name="Williams N.M."/>
            <person name="Mcdougal R.L."/>
        </authorList>
    </citation>
    <scope>NUCLEOTIDE SEQUENCE [LARGE SCALE GENOMIC DNA]</scope>
    <source>
        <strain evidence="4">Chile6</strain>
        <strain evidence="3">Chile7</strain>
    </source>
</reference>
<proteinExistence type="inferred from homology"/>
<comment type="caution">
    <text evidence="4">The sequence shown here is derived from an EMBL/GenBank/DDBJ whole genome shotgun (WGS) entry which is preliminary data.</text>
</comment>
<dbReference type="AlphaFoldDB" id="A0A3F2RDZ4"/>
<dbReference type="Pfam" id="PF00106">
    <property type="entry name" value="adh_short"/>
    <property type="match status" value="1"/>
</dbReference>
<dbReference type="Proteomes" id="UP000277300">
    <property type="component" value="Unassembled WGS sequence"/>
</dbReference>
<dbReference type="PANTHER" id="PTHR45458:SF1">
    <property type="entry name" value="SHORT CHAIN DEHYDROGENASE"/>
    <property type="match status" value="1"/>
</dbReference>
<gene>
    <name evidence="3" type="ORF">BBJ29_008038</name>
    <name evidence="4" type="ORF">BBP00_00008962</name>
</gene>
<dbReference type="EMBL" id="MBDO02000521">
    <property type="protein sequence ID" value="RLN54380.1"/>
    <property type="molecule type" value="Genomic_DNA"/>
</dbReference>
<organism evidence="4 5">
    <name type="scientific">Phytophthora kernoviae</name>
    <dbReference type="NCBI Taxonomy" id="325452"/>
    <lineage>
        <taxon>Eukaryota</taxon>
        <taxon>Sar</taxon>
        <taxon>Stramenopiles</taxon>
        <taxon>Oomycota</taxon>
        <taxon>Peronosporomycetes</taxon>
        <taxon>Peronosporales</taxon>
        <taxon>Peronosporaceae</taxon>
        <taxon>Phytophthora</taxon>
    </lineage>
</organism>
<dbReference type="InterPro" id="IPR052184">
    <property type="entry name" value="SDR_enzymes"/>
</dbReference>
<dbReference type="Gene3D" id="3.40.50.720">
    <property type="entry name" value="NAD(P)-binding Rossmann-like Domain"/>
    <property type="match status" value="1"/>
</dbReference>
<name>A0A3F2RDZ4_9STRA</name>
<protein>
    <submittedName>
        <fullName evidence="4">Uncharacterized protein</fullName>
    </submittedName>
</protein>
<feature type="region of interest" description="Disordered" evidence="2">
    <location>
        <begin position="41"/>
        <end position="64"/>
    </location>
</feature>
<dbReference type="Proteomes" id="UP000284657">
    <property type="component" value="Unassembled WGS sequence"/>
</dbReference>
<dbReference type="PRINTS" id="PR00080">
    <property type="entry name" value="SDRFAMILY"/>
</dbReference>
<sequence>MPRSSSGIFPRVPSMDKMPHVPSIDKIPRVASLDKLPRIPSMDKLHTVGGGSSEQRIPRVPSIDKMARVPSSDMLSRFGSSDHLSSFPSFSNLSALSSSASYDKLSSLGGGAGFKSGFPRNSSIEDILSLVASSESTVNTVFITGSNRGIGLTFARHYVANGWKVIAAARDVGSASDLKELAVSKIIPLDTSDETSISKVAEQLKGEPIDLLINNAGVGGGGGIPDVTKNDMMKLFEVNAVGAFLVTRALLPNLKLAVAKHGTATVCQISSIMGSIAENGSGGRYSYRASKAALNMLNMSLSIDLKDDKIVALALHPGYVATRMTANKGEVTKEESVAGLTKIIAEVKPEDSGKYFDFRGTNLPW</sequence>
<accession>A0A3F2RDZ4</accession>